<dbReference type="AlphaFoldDB" id="A0A6G1HCE5"/>
<evidence type="ECO:0000256" key="1">
    <source>
        <dbReference type="SAM" id="MobiDB-lite"/>
    </source>
</evidence>
<accession>A0A6G1HCE5</accession>
<evidence type="ECO:0000313" key="5">
    <source>
        <dbReference type="Proteomes" id="UP000800041"/>
    </source>
</evidence>
<proteinExistence type="predicted"/>
<gene>
    <name evidence="4" type="ORF">K402DRAFT_400867</name>
</gene>
<dbReference type="PANTHER" id="PTHR45614">
    <property type="entry name" value="MYB PROTEIN-RELATED"/>
    <property type="match status" value="1"/>
</dbReference>
<dbReference type="Proteomes" id="UP000800041">
    <property type="component" value="Unassembled WGS sequence"/>
</dbReference>
<sequence>MVVLKERVTLAHPGAPHPDSFLLIACRRGWSLSAPPYRHPGYQVAHRVARLGVARWQQKYDVGDLLAGQELCVHHYATPISLPSGPPGYHPQGPGPPYQRSPILPGYRIEPQHAQTLPPIYTGPTTAGFVPTNLPSLAPPVNSNKRTASAGPLPGEPHKKQTKWTQEEDQLAIELRRSGMKWEDISKRLPGRSAISCRLRYQNYSEKRPDWDEEKKNKLARLYLRFRKETYDNIAREMQLPWRAVERMLWNMGHEEIASRGNHALFIMPEHSNRSPPSAAPSSHAGSSDQYAGGRMRRSSSASNRRRAASGSGLTAPPPQLPPVNESTASGAVRSDDSGEAWYGRSPPNRLPLEASDSVTPTQGRAASRGSRSSGGSQGSIIETKMEVTAAAK</sequence>
<organism evidence="4 5">
    <name type="scientific">Aulographum hederae CBS 113979</name>
    <dbReference type="NCBI Taxonomy" id="1176131"/>
    <lineage>
        <taxon>Eukaryota</taxon>
        <taxon>Fungi</taxon>
        <taxon>Dikarya</taxon>
        <taxon>Ascomycota</taxon>
        <taxon>Pezizomycotina</taxon>
        <taxon>Dothideomycetes</taxon>
        <taxon>Pleosporomycetidae</taxon>
        <taxon>Aulographales</taxon>
        <taxon>Aulographaceae</taxon>
    </lineage>
</organism>
<evidence type="ECO:0000313" key="4">
    <source>
        <dbReference type="EMBL" id="KAF1990690.1"/>
    </source>
</evidence>
<dbReference type="PROSITE" id="PS50090">
    <property type="entry name" value="MYB_LIKE"/>
    <property type="match status" value="1"/>
</dbReference>
<protein>
    <submittedName>
        <fullName evidence="4">Uncharacterized protein</fullName>
    </submittedName>
</protein>
<dbReference type="InterPro" id="IPR009057">
    <property type="entry name" value="Homeodomain-like_sf"/>
</dbReference>
<dbReference type="SUPFAM" id="SSF46689">
    <property type="entry name" value="Homeodomain-like"/>
    <property type="match status" value="1"/>
</dbReference>
<dbReference type="PANTHER" id="PTHR45614:SF51">
    <property type="entry name" value="MYB-LIKE DNA-BINDING PROTEIN BAS1"/>
    <property type="match status" value="1"/>
</dbReference>
<dbReference type="InterPro" id="IPR017930">
    <property type="entry name" value="Myb_dom"/>
</dbReference>
<dbReference type="OrthoDB" id="2350934at2759"/>
<dbReference type="Pfam" id="PF00249">
    <property type="entry name" value="Myb_DNA-binding"/>
    <property type="match status" value="1"/>
</dbReference>
<feature type="region of interest" description="Disordered" evidence="1">
    <location>
        <begin position="268"/>
        <end position="393"/>
    </location>
</feature>
<keyword evidence="5" id="KW-1185">Reference proteome</keyword>
<dbReference type="GO" id="GO:0000978">
    <property type="term" value="F:RNA polymerase II cis-regulatory region sequence-specific DNA binding"/>
    <property type="evidence" value="ECO:0007669"/>
    <property type="project" value="TreeGrafter"/>
</dbReference>
<evidence type="ECO:0000259" key="3">
    <source>
        <dbReference type="PROSITE" id="PS51294"/>
    </source>
</evidence>
<dbReference type="SMART" id="SM00717">
    <property type="entry name" value="SANT"/>
    <property type="match status" value="1"/>
</dbReference>
<feature type="domain" description="HTH myb-type" evidence="3">
    <location>
        <begin position="156"/>
        <end position="209"/>
    </location>
</feature>
<reference evidence="4" key="1">
    <citation type="journal article" date="2020" name="Stud. Mycol.">
        <title>101 Dothideomycetes genomes: a test case for predicting lifestyles and emergence of pathogens.</title>
        <authorList>
            <person name="Haridas S."/>
            <person name="Albert R."/>
            <person name="Binder M."/>
            <person name="Bloem J."/>
            <person name="Labutti K."/>
            <person name="Salamov A."/>
            <person name="Andreopoulos B."/>
            <person name="Baker S."/>
            <person name="Barry K."/>
            <person name="Bills G."/>
            <person name="Bluhm B."/>
            <person name="Cannon C."/>
            <person name="Castanera R."/>
            <person name="Culley D."/>
            <person name="Daum C."/>
            <person name="Ezra D."/>
            <person name="Gonzalez J."/>
            <person name="Henrissat B."/>
            <person name="Kuo A."/>
            <person name="Liang C."/>
            <person name="Lipzen A."/>
            <person name="Lutzoni F."/>
            <person name="Magnuson J."/>
            <person name="Mondo S."/>
            <person name="Nolan M."/>
            <person name="Ohm R."/>
            <person name="Pangilinan J."/>
            <person name="Park H.-J."/>
            <person name="Ramirez L."/>
            <person name="Alfaro M."/>
            <person name="Sun H."/>
            <person name="Tritt A."/>
            <person name="Yoshinaga Y."/>
            <person name="Zwiers L.-H."/>
            <person name="Turgeon B."/>
            <person name="Goodwin S."/>
            <person name="Spatafora J."/>
            <person name="Crous P."/>
            <person name="Grigoriev I."/>
        </authorList>
    </citation>
    <scope>NUCLEOTIDE SEQUENCE</scope>
    <source>
        <strain evidence="4">CBS 113979</strain>
    </source>
</reference>
<dbReference type="InterPro" id="IPR050560">
    <property type="entry name" value="MYB_TF"/>
</dbReference>
<feature type="region of interest" description="Disordered" evidence="1">
    <location>
        <begin position="131"/>
        <end position="167"/>
    </location>
</feature>
<feature type="domain" description="Myb-like" evidence="2">
    <location>
        <begin position="156"/>
        <end position="205"/>
    </location>
</feature>
<dbReference type="CDD" id="cd00167">
    <property type="entry name" value="SANT"/>
    <property type="match status" value="1"/>
</dbReference>
<dbReference type="EMBL" id="ML977141">
    <property type="protein sequence ID" value="KAF1990690.1"/>
    <property type="molecule type" value="Genomic_DNA"/>
</dbReference>
<dbReference type="GO" id="GO:0000981">
    <property type="term" value="F:DNA-binding transcription factor activity, RNA polymerase II-specific"/>
    <property type="evidence" value="ECO:0007669"/>
    <property type="project" value="TreeGrafter"/>
</dbReference>
<feature type="compositionally biased region" description="Low complexity" evidence="1">
    <location>
        <begin position="275"/>
        <end position="313"/>
    </location>
</feature>
<dbReference type="PROSITE" id="PS51294">
    <property type="entry name" value="HTH_MYB"/>
    <property type="match status" value="1"/>
</dbReference>
<evidence type="ECO:0000259" key="2">
    <source>
        <dbReference type="PROSITE" id="PS50090"/>
    </source>
</evidence>
<dbReference type="InterPro" id="IPR001005">
    <property type="entry name" value="SANT/Myb"/>
</dbReference>
<feature type="compositionally biased region" description="Low complexity" evidence="1">
    <location>
        <begin position="363"/>
        <end position="375"/>
    </location>
</feature>
<dbReference type="GO" id="GO:0005634">
    <property type="term" value="C:nucleus"/>
    <property type="evidence" value="ECO:0007669"/>
    <property type="project" value="TreeGrafter"/>
</dbReference>
<dbReference type="Gene3D" id="1.10.10.60">
    <property type="entry name" value="Homeodomain-like"/>
    <property type="match status" value="1"/>
</dbReference>
<name>A0A6G1HCE5_9PEZI</name>